<dbReference type="InterPro" id="IPR003785">
    <property type="entry name" value="Creatininase/forma_Hydrolase"/>
</dbReference>
<evidence type="ECO:0000256" key="3">
    <source>
        <dbReference type="ARBA" id="ARBA00022801"/>
    </source>
</evidence>
<dbReference type="InterPro" id="IPR024087">
    <property type="entry name" value="Creatininase-like_sf"/>
</dbReference>
<comment type="caution">
    <text evidence="6">The sequence shown here is derived from an EMBL/GenBank/DDBJ whole genome shotgun (WGS) entry which is preliminary data.</text>
</comment>
<protein>
    <submittedName>
        <fullName evidence="6">Amidase</fullName>
    </submittedName>
</protein>
<evidence type="ECO:0000313" key="7">
    <source>
        <dbReference type="Proteomes" id="UP000031189"/>
    </source>
</evidence>
<dbReference type="GO" id="GO:0006602">
    <property type="term" value="P:creatinine catabolic process"/>
    <property type="evidence" value="ECO:0007669"/>
    <property type="project" value="InterPro"/>
</dbReference>
<keyword evidence="7" id="KW-1185">Reference proteome</keyword>
<organism evidence="6 7">
    <name type="scientific">Terrisporobacter othiniensis</name>
    <dbReference type="NCBI Taxonomy" id="1577792"/>
    <lineage>
        <taxon>Bacteria</taxon>
        <taxon>Bacillati</taxon>
        <taxon>Bacillota</taxon>
        <taxon>Clostridia</taxon>
        <taxon>Peptostreptococcales</taxon>
        <taxon>Peptostreptococcaceae</taxon>
        <taxon>Terrisporobacter</taxon>
    </lineage>
</organism>
<reference evidence="6 7" key="1">
    <citation type="submission" date="2014-12" db="EMBL/GenBank/DDBJ databases">
        <title>Draft genome sequence of Terrisporobacter sp. 08-306576, isolated from the blood culture of a bacteremia patient.</title>
        <authorList>
            <person name="Lund L.C."/>
            <person name="Sydenham T.V."/>
            <person name="Hogh S.V."/>
            <person name="Skov M.N."/>
            <person name="Kemp M."/>
            <person name="Justesen U.S."/>
        </authorList>
    </citation>
    <scope>NUCLEOTIDE SEQUENCE [LARGE SCALE GENOMIC DNA]</scope>
    <source>
        <strain evidence="6 7">08-306576</strain>
    </source>
</reference>
<dbReference type="GO" id="GO:0006601">
    <property type="term" value="P:creatine biosynthetic process"/>
    <property type="evidence" value="ECO:0007669"/>
    <property type="project" value="InterPro"/>
</dbReference>
<comment type="similarity">
    <text evidence="5">Belongs to the creatininase superfamily.</text>
</comment>
<evidence type="ECO:0000313" key="6">
    <source>
        <dbReference type="EMBL" id="KHS57334.1"/>
    </source>
</evidence>
<dbReference type="STRING" id="1577792.QX51_08860"/>
<evidence type="ECO:0000256" key="1">
    <source>
        <dbReference type="ARBA" id="ARBA00001947"/>
    </source>
</evidence>
<evidence type="ECO:0000256" key="4">
    <source>
        <dbReference type="ARBA" id="ARBA00022833"/>
    </source>
</evidence>
<dbReference type="AlphaFoldDB" id="A0A0B3VXI9"/>
<dbReference type="GO" id="GO:0047789">
    <property type="term" value="F:creatininase activity"/>
    <property type="evidence" value="ECO:0007669"/>
    <property type="project" value="InterPro"/>
</dbReference>
<evidence type="ECO:0000256" key="5">
    <source>
        <dbReference type="ARBA" id="ARBA00024029"/>
    </source>
</evidence>
<dbReference type="SUPFAM" id="SSF102215">
    <property type="entry name" value="Creatininase"/>
    <property type="match status" value="1"/>
</dbReference>
<gene>
    <name evidence="6" type="ORF">QX51_08860</name>
</gene>
<dbReference type="Pfam" id="PF02633">
    <property type="entry name" value="Creatininase"/>
    <property type="match status" value="1"/>
</dbReference>
<dbReference type="GO" id="GO:0016811">
    <property type="term" value="F:hydrolase activity, acting on carbon-nitrogen (but not peptide) bonds, in linear amides"/>
    <property type="evidence" value="ECO:0007669"/>
    <property type="project" value="TreeGrafter"/>
</dbReference>
<name>A0A0B3VXI9_9FIRM</name>
<dbReference type="Gene3D" id="3.40.50.10310">
    <property type="entry name" value="Creatininase"/>
    <property type="match status" value="1"/>
</dbReference>
<comment type="cofactor">
    <cofactor evidence="1">
        <name>Zn(2+)</name>
        <dbReference type="ChEBI" id="CHEBI:29105"/>
    </cofactor>
</comment>
<dbReference type="GO" id="GO:0009231">
    <property type="term" value="P:riboflavin biosynthetic process"/>
    <property type="evidence" value="ECO:0007669"/>
    <property type="project" value="TreeGrafter"/>
</dbReference>
<dbReference type="NCBIfam" id="TIGR04448">
    <property type="entry name" value="creatininase"/>
    <property type="match status" value="1"/>
</dbReference>
<dbReference type="GO" id="GO:0046872">
    <property type="term" value="F:metal ion binding"/>
    <property type="evidence" value="ECO:0007669"/>
    <property type="project" value="UniProtKB-KW"/>
</dbReference>
<dbReference type="PANTHER" id="PTHR35005">
    <property type="entry name" value="3-DEHYDRO-SCYLLO-INOSOSE HYDROLASE"/>
    <property type="match status" value="1"/>
</dbReference>
<keyword evidence="2" id="KW-0479">Metal-binding</keyword>
<dbReference type="EMBL" id="JWHR01000079">
    <property type="protein sequence ID" value="KHS57334.1"/>
    <property type="molecule type" value="Genomic_DNA"/>
</dbReference>
<accession>A0A0B3VXI9</accession>
<dbReference type="InterPro" id="IPR031034">
    <property type="entry name" value="Creatininase"/>
</dbReference>
<dbReference type="PANTHER" id="PTHR35005:SF1">
    <property type="entry name" value="2-AMINO-5-FORMYLAMINO-6-RIBOSYLAMINOPYRIMIDIN-4(3H)-ONE 5'-MONOPHOSPHATE DEFORMYLASE"/>
    <property type="match status" value="1"/>
</dbReference>
<keyword evidence="3" id="KW-0378">Hydrolase</keyword>
<dbReference type="OrthoDB" id="9801445at2"/>
<evidence type="ECO:0000256" key="2">
    <source>
        <dbReference type="ARBA" id="ARBA00022723"/>
    </source>
</evidence>
<keyword evidence="4" id="KW-0862">Zinc</keyword>
<sequence length="251" mass="28082">MHMTLMANMTWYEFNERKDKDVVILPVGSVEQHGPHLPLFTDTIISEGFANLLGDKVNGIVMPSINYGYKSQPASGGGPLFPGTIDLNGTTLINLVKDIIEELIRDGVRKIALVNSHFENQAFLLEAIDLVSKNMPANTKIIMMSWWDLITQNTIDKIFDEIEFPGWALEHAAITETSLILKFKPELVHMDKLIDEKIEEVPTYQVYPIPKDLVPKSGLLSIGRTSSAAKGELIVDEALSKMVEIVNKEFM</sequence>
<proteinExistence type="inferred from homology"/>
<dbReference type="Proteomes" id="UP000031189">
    <property type="component" value="Unassembled WGS sequence"/>
</dbReference>